<dbReference type="GO" id="GO:0005886">
    <property type="term" value="C:plasma membrane"/>
    <property type="evidence" value="ECO:0007669"/>
    <property type="project" value="InterPro"/>
</dbReference>
<dbReference type="PANTHER" id="PTHR13411">
    <property type="entry name" value="PLASMINOGEN RECEPTOR (KT)"/>
    <property type="match status" value="1"/>
</dbReference>
<dbReference type="AlphaFoldDB" id="A0AAF3EZN7"/>
<evidence type="ECO:0000313" key="1">
    <source>
        <dbReference type="Proteomes" id="UP000887575"/>
    </source>
</evidence>
<evidence type="ECO:0000313" key="2">
    <source>
        <dbReference type="WBParaSite" id="MBELARI_LOCUS19710"/>
    </source>
</evidence>
<organism evidence="1 2">
    <name type="scientific">Mesorhabditis belari</name>
    <dbReference type="NCBI Taxonomy" id="2138241"/>
    <lineage>
        <taxon>Eukaryota</taxon>
        <taxon>Metazoa</taxon>
        <taxon>Ecdysozoa</taxon>
        <taxon>Nematoda</taxon>
        <taxon>Chromadorea</taxon>
        <taxon>Rhabditida</taxon>
        <taxon>Rhabditina</taxon>
        <taxon>Rhabditomorpha</taxon>
        <taxon>Rhabditoidea</taxon>
        <taxon>Rhabditidae</taxon>
        <taxon>Mesorhabditinae</taxon>
        <taxon>Mesorhabditis</taxon>
    </lineage>
</organism>
<dbReference type="Pfam" id="PF10166">
    <property type="entry name" value="DUF2368"/>
    <property type="match status" value="1"/>
</dbReference>
<name>A0AAF3EZN7_9BILA</name>
<sequence length="138" mass="15713">MGIQSSHLSTADERRLQKIFDAEFERRLVVQNITSAQERAFEITKTKQRVSWELMAGITTTTVLLAAGSIYKRREFSLPIVPIILAMGYRFDTTFGDAEKSIRDQADEIYKNESTRLQLPGGPITIRELDQYTAQKAL</sequence>
<dbReference type="WBParaSite" id="MBELARI_LOCUS19710">
    <property type="protein sequence ID" value="MBELARI_LOCUS19710"/>
    <property type="gene ID" value="MBELARI_LOCUS19710"/>
</dbReference>
<reference evidence="2" key="1">
    <citation type="submission" date="2024-02" db="UniProtKB">
        <authorList>
            <consortium name="WormBaseParasite"/>
        </authorList>
    </citation>
    <scope>IDENTIFICATION</scope>
</reference>
<keyword evidence="1" id="KW-1185">Reference proteome</keyword>
<protein>
    <submittedName>
        <fullName evidence="2">Uncharacterized protein</fullName>
    </submittedName>
</protein>
<dbReference type="PANTHER" id="PTHR13411:SF6">
    <property type="entry name" value="PLASMINOGEN RECEPTOR (KT)"/>
    <property type="match status" value="1"/>
</dbReference>
<accession>A0AAF3EZN7</accession>
<dbReference type="Proteomes" id="UP000887575">
    <property type="component" value="Unassembled WGS sequence"/>
</dbReference>
<dbReference type="InterPro" id="IPR019319">
    <property type="entry name" value="Plg-R(KT)"/>
</dbReference>
<proteinExistence type="predicted"/>